<organism evidence="2 3">
    <name type="scientific">Alteraurantiacibacter lauratis</name>
    <dbReference type="NCBI Taxonomy" id="2054627"/>
    <lineage>
        <taxon>Bacteria</taxon>
        <taxon>Pseudomonadati</taxon>
        <taxon>Pseudomonadota</taxon>
        <taxon>Alphaproteobacteria</taxon>
        <taxon>Sphingomonadales</taxon>
        <taxon>Erythrobacteraceae</taxon>
        <taxon>Alteraurantiacibacter</taxon>
    </lineage>
</organism>
<dbReference type="PANTHER" id="PTHR13887:SF41">
    <property type="entry name" value="THIOREDOXIN SUPERFAMILY PROTEIN"/>
    <property type="match status" value="1"/>
</dbReference>
<dbReference type="PANTHER" id="PTHR13887">
    <property type="entry name" value="GLUTATHIONE S-TRANSFERASE KAPPA"/>
    <property type="match status" value="1"/>
</dbReference>
<evidence type="ECO:0000259" key="1">
    <source>
        <dbReference type="Pfam" id="PF01323"/>
    </source>
</evidence>
<dbReference type="SUPFAM" id="SSF52833">
    <property type="entry name" value="Thioredoxin-like"/>
    <property type="match status" value="1"/>
</dbReference>
<dbReference type="Proteomes" id="UP001595378">
    <property type="component" value="Unassembled WGS sequence"/>
</dbReference>
<accession>A0ABV7EHQ7</accession>
<name>A0ABV7EHQ7_9SPHN</name>
<feature type="domain" description="DSBA-like thioredoxin" evidence="1">
    <location>
        <begin position="6"/>
        <end position="216"/>
    </location>
</feature>
<evidence type="ECO:0000313" key="2">
    <source>
        <dbReference type="EMBL" id="MFC3102259.1"/>
    </source>
</evidence>
<evidence type="ECO:0000313" key="3">
    <source>
        <dbReference type="Proteomes" id="UP001595378"/>
    </source>
</evidence>
<comment type="caution">
    <text evidence="2">The sequence shown here is derived from an EMBL/GenBank/DDBJ whole genome shotgun (WGS) entry which is preliminary data.</text>
</comment>
<dbReference type="Gene3D" id="3.40.30.10">
    <property type="entry name" value="Glutaredoxin"/>
    <property type="match status" value="1"/>
</dbReference>
<reference evidence="3" key="1">
    <citation type="journal article" date="2019" name="Int. J. Syst. Evol. Microbiol.">
        <title>The Global Catalogue of Microorganisms (GCM) 10K type strain sequencing project: providing services to taxonomists for standard genome sequencing and annotation.</title>
        <authorList>
            <consortium name="The Broad Institute Genomics Platform"/>
            <consortium name="The Broad Institute Genome Sequencing Center for Infectious Disease"/>
            <person name="Wu L."/>
            <person name="Ma J."/>
        </authorList>
    </citation>
    <scope>NUCLEOTIDE SEQUENCE [LARGE SCALE GENOMIC DNA]</scope>
    <source>
        <strain evidence="3">KCTC 52606</strain>
    </source>
</reference>
<proteinExistence type="predicted"/>
<dbReference type="CDD" id="cd03024">
    <property type="entry name" value="DsbA_FrnE"/>
    <property type="match status" value="1"/>
</dbReference>
<dbReference type="EMBL" id="JBHRSU010000037">
    <property type="protein sequence ID" value="MFC3102259.1"/>
    <property type="molecule type" value="Genomic_DNA"/>
</dbReference>
<sequence length="226" mass="24520">MSEVLQVDIWSDVVCPWCAIGHAQFKQAVADLKGTVDVDVVFLPFELNPDMPPEGRDQAELLARAYGKSAEEVTEMQRHVEAAAEAAGFDMGWTGEGDAPPRHVWNTHGAHKLLRWALETSGAQAQGELKQALFAAHFQARRNISDRAVLLDLVAAQGLDPAAAARALDDPGLSQAIRRDQELAAQNNIRSVPTFVVNGKFILQGSAEPESYKQALIKLATMEALA</sequence>
<keyword evidence="3" id="KW-1185">Reference proteome</keyword>
<dbReference type="Pfam" id="PF01323">
    <property type="entry name" value="DSBA"/>
    <property type="match status" value="1"/>
</dbReference>
<dbReference type="InterPro" id="IPR036249">
    <property type="entry name" value="Thioredoxin-like_sf"/>
</dbReference>
<gene>
    <name evidence="2" type="ORF">ACFODK_15315</name>
</gene>
<protein>
    <submittedName>
        <fullName evidence="2">DsbA family oxidoreductase</fullName>
    </submittedName>
</protein>
<dbReference type="InterPro" id="IPR001853">
    <property type="entry name" value="DSBA-like_thioredoxin_dom"/>
</dbReference>